<keyword evidence="2" id="KW-1185">Reference proteome</keyword>
<name>A0A9X3HRS8_9VIBR</name>
<dbReference type="Proteomes" id="UP001155586">
    <property type="component" value="Unassembled WGS sequence"/>
</dbReference>
<dbReference type="EMBL" id="JAKRRX010000049">
    <property type="protein sequence ID" value="MCW8334213.1"/>
    <property type="molecule type" value="Genomic_DNA"/>
</dbReference>
<dbReference type="AlphaFoldDB" id="A0A9X3HRS8"/>
<sequence length="938" mass="104891">MQKVSLSNFDAVNGGKDLLTPKQASFFIAECGEEPAQAINDFEYTPYEWEHKPLFSSTDFSSVSSAVLAEYQQDHLYLVFNDDIGVLRDLASYQGLVAESLEEWQADEQRYQKYIEGSYIETQLRVSPEKVDALATMLGNENFINDLSSEQKESVVDWIQEYDDKFDDLSRTTVGEKYRIMEQTLGAEKVEKYRDLIHDIQEQFSNDLHGVPFWKFWNGSHGTLGIKSLINQDEMELFLEQERAKLAYWSERLNTISLDRVNLFDRFYAAAWYFDASTSVQLEEFLAAEYSCIQDLCWNDEASLLVEEKLEEMPWVATYRAMSTLSVDEYDKLTEAIAKKISEAKLIATYQEDLAKLNALGAELNSVINNQLHHNETIQSNESLNSFSRLIDSTYTPANTIGLTNTIDTFFEKMANYQSFSPSEVLRNYSGAAWLGLLQAYSNTDITLGFASQKEMSDFDKLRMDAAALREENTSLKNRMRQVWAEHRKKGRSGNADVSELVEQHKSNQATLAGVENKIHSAISPISDGAEKSGFYIKGLTEAQKTDVKQLASDYRAIKNVKAWSSLNAWDGLSALIVVLAVHNAVDSYSKQKISPAAAIRDTSAALSAVFGLAQGIRSSYDTAAYNKVSSAASKLTHAAALGRWTAVLGAAAYAFGYLASSLKAYQAANKFMEAIYTGNNASIIKHSADFFAESSMTLVNIYGAFRSAQVSVAAMSTSGAARAAIWANNSHRLISMGIRVNLIGLMVSAVQLGVTATYNYFSLSDYLRWFRESRWGSEPQHHSLQKSNQQLAQITSKPSVSIKKLASGNALSIIMLGITINELDDANIEIAVYWLVDHQKNDWQPWTEPAAQQWVCLSEPSEPLEMGLPIFPREANAQHGIGIELRYLPTPDSEEHSTVRYQTNSLNRTGLLNEVSLLKAKNTSDDNLRLLTTNQLK</sequence>
<accession>A0A9X3HRS8</accession>
<gene>
    <name evidence="1" type="ORF">MD483_10295</name>
</gene>
<organism evidence="1 2">
    <name type="scientific">Vibrio paucivorans</name>
    <dbReference type="NCBI Taxonomy" id="2829489"/>
    <lineage>
        <taxon>Bacteria</taxon>
        <taxon>Pseudomonadati</taxon>
        <taxon>Pseudomonadota</taxon>
        <taxon>Gammaproteobacteria</taxon>
        <taxon>Vibrionales</taxon>
        <taxon>Vibrionaceae</taxon>
        <taxon>Vibrio</taxon>
    </lineage>
</organism>
<evidence type="ECO:0000313" key="1">
    <source>
        <dbReference type="EMBL" id="MCW8334213.1"/>
    </source>
</evidence>
<comment type="caution">
    <text evidence="1">The sequence shown here is derived from an EMBL/GenBank/DDBJ whole genome shotgun (WGS) entry which is preliminary data.</text>
</comment>
<protein>
    <submittedName>
        <fullName evidence="1">Zinc ABC transporter permease</fullName>
    </submittedName>
</protein>
<dbReference type="RefSeq" id="WP_265687601.1">
    <property type="nucleotide sequence ID" value="NZ_JAKRRX010000049.1"/>
</dbReference>
<reference evidence="1" key="1">
    <citation type="submission" date="2022-02" db="EMBL/GenBank/DDBJ databases">
        <title>Vibrio sp. nov., a new bacterium isolated from Bohai sea, China.</title>
        <authorList>
            <person name="Yuan Y."/>
        </authorList>
    </citation>
    <scope>NUCLEOTIDE SEQUENCE</scope>
    <source>
        <strain evidence="1">DBSS07</strain>
    </source>
</reference>
<evidence type="ECO:0000313" key="2">
    <source>
        <dbReference type="Proteomes" id="UP001155586"/>
    </source>
</evidence>
<proteinExistence type="predicted"/>